<dbReference type="AlphaFoldDB" id="A0A0E2Q1B5"/>
<dbReference type="Pfam" id="PF00535">
    <property type="entry name" value="Glycos_transf_2"/>
    <property type="match status" value="1"/>
</dbReference>
<reference evidence="5" key="1">
    <citation type="submission" date="2013-12" db="EMBL/GenBank/DDBJ databases">
        <title>Genome sequences of Streptococcus thermophilus strains MTH17CL396 and M17PTZA496 isolated from Fontina cheese in Valle d'Aosta region (Italy).</title>
        <authorList>
            <person name="Treu L."/>
            <person name="Giacomini A."/>
            <person name="Corich V."/>
            <person name="Vendramin V."/>
            <person name="Bovo B."/>
        </authorList>
    </citation>
    <scope>NUCLEOTIDE SEQUENCE [LARGE SCALE GENOMIC DNA]</scope>
    <source>
        <strain evidence="5">M17PTZA496</strain>
    </source>
</reference>
<dbReference type="InterPro" id="IPR029044">
    <property type="entry name" value="Nucleotide-diphossugar_trans"/>
</dbReference>
<evidence type="ECO:0000259" key="3">
    <source>
        <dbReference type="Pfam" id="PF00535"/>
    </source>
</evidence>
<name>A0A0E2Q1B5_STRTR</name>
<evidence type="ECO:0000313" key="5">
    <source>
        <dbReference type="Proteomes" id="UP000024559"/>
    </source>
</evidence>
<gene>
    <name evidence="4" type="ORF">X841_06105</name>
</gene>
<dbReference type="PANTHER" id="PTHR22916:SF51">
    <property type="entry name" value="GLYCOSYLTRANSFERASE EPSH-RELATED"/>
    <property type="match status" value="1"/>
</dbReference>
<dbReference type="CDD" id="cd00761">
    <property type="entry name" value="Glyco_tranf_GTA_type"/>
    <property type="match status" value="1"/>
</dbReference>
<evidence type="ECO:0000256" key="1">
    <source>
        <dbReference type="ARBA" id="ARBA00022676"/>
    </source>
</evidence>
<dbReference type="PANTHER" id="PTHR22916">
    <property type="entry name" value="GLYCOSYLTRANSFERASE"/>
    <property type="match status" value="1"/>
</dbReference>
<dbReference type="EMBL" id="AZJT01000047">
    <property type="protein sequence ID" value="ETW89498.1"/>
    <property type="molecule type" value="Genomic_DNA"/>
</dbReference>
<dbReference type="InterPro" id="IPR001173">
    <property type="entry name" value="Glyco_trans_2-like"/>
</dbReference>
<dbReference type="PATRIC" id="fig|1433289.7.peg.1251"/>
<keyword evidence="2" id="KW-0808">Transferase</keyword>
<comment type="caution">
    <text evidence="4">The sequence shown here is derived from an EMBL/GenBank/DDBJ whole genome shotgun (WGS) entry which is preliminary data.</text>
</comment>
<organism evidence="4 5">
    <name type="scientific">Streptococcus thermophilus M17PTZA496</name>
    <dbReference type="NCBI Taxonomy" id="1433289"/>
    <lineage>
        <taxon>Bacteria</taxon>
        <taxon>Bacillati</taxon>
        <taxon>Bacillota</taxon>
        <taxon>Bacilli</taxon>
        <taxon>Lactobacillales</taxon>
        <taxon>Streptococcaceae</taxon>
        <taxon>Streptococcus</taxon>
    </lineage>
</organism>
<dbReference type="SUPFAM" id="SSF53448">
    <property type="entry name" value="Nucleotide-diphospho-sugar transferases"/>
    <property type="match status" value="1"/>
</dbReference>
<evidence type="ECO:0000313" key="4">
    <source>
        <dbReference type="EMBL" id="ETW89498.1"/>
    </source>
</evidence>
<protein>
    <recommendedName>
        <fullName evidence="3">Glycosyltransferase 2-like domain-containing protein</fullName>
    </recommendedName>
</protein>
<sequence>MENPKVSIIIPVYNSANYLEKCLNSILHQDYKNIEIILVNDGSTDKSREIIEKYERSNPCAVSAFHIRNAGVSNARNVGIKKSSGELVTFVDADDFISKTYITNLVEPFYKKSDIYCMSIGNFSLVYDNNSKIKKIDCSVVENIQAKELLDRLATSKGGGYVWNKMFRRDLLKKNKIFFDTNVTIMEDFLFCVQYLNSCTNYQVAISKDYGYYYYQRSSSTVHVSKREESKIVVLEKILNISKEYPVLNLKMQIEYANHVVSVAFFSDKASRKYFKEIYQMIICHSQVDYLTNKHKCMLLLGCILPEVIPIFKMIKK</sequence>
<proteinExistence type="predicted"/>
<dbReference type="Proteomes" id="UP000024559">
    <property type="component" value="Chromosome"/>
</dbReference>
<dbReference type="RefSeq" id="WP_084828831.1">
    <property type="nucleotide sequence ID" value="NZ_CM002372.1"/>
</dbReference>
<feature type="domain" description="Glycosyltransferase 2-like" evidence="3">
    <location>
        <begin position="7"/>
        <end position="174"/>
    </location>
</feature>
<dbReference type="HOGENOM" id="CLU_025996_25_0_9"/>
<evidence type="ECO:0000256" key="2">
    <source>
        <dbReference type="ARBA" id="ARBA00022679"/>
    </source>
</evidence>
<accession>A0A0E2Q1B5</accession>
<dbReference type="Gene3D" id="3.90.550.10">
    <property type="entry name" value="Spore Coat Polysaccharide Biosynthesis Protein SpsA, Chain A"/>
    <property type="match status" value="1"/>
</dbReference>
<dbReference type="GO" id="GO:0016757">
    <property type="term" value="F:glycosyltransferase activity"/>
    <property type="evidence" value="ECO:0007669"/>
    <property type="project" value="UniProtKB-KW"/>
</dbReference>
<keyword evidence="1" id="KW-0328">Glycosyltransferase</keyword>